<organism evidence="2 3">
    <name type="scientific">Obba rivulosa</name>
    <dbReference type="NCBI Taxonomy" id="1052685"/>
    <lineage>
        <taxon>Eukaryota</taxon>
        <taxon>Fungi</taxon>
        <taxon>Dikarya</taxon>
        <taxon>Basidiomycota</taxon>
        <taxon>Agaricomycotina</taxon>
        <taxon>Agaricomycetes</taxon>
        <taxon>Polyporales</taxon>
        <taxon>Gelatoporiaceae</taxon>
        <taxon>Obba</taxon>
    </lineage>
</organism>
<name>A0A8E2B299_9APHY</name>
<evidence type="ECO:0000313" key="3">
    <source>
        <dbReference type="Proteomes" id="UP000250043"/>
    </source>
</evidence>
<dbReference type="Proteomes" id="UP000250043">
    <property type="component" value="Unassembled WGS sequence"/>
</dbReference>
<sequence length="219" mass="23509">MMITCLWRRRRQKDGGTRSIVDVSSPLLDGSHGLADGVIGNVPNAQMTPHPLSPNRRNHPFETSMSTDVNPQVEVGHPSTTATTLFPSEDRIGEQSESSSASKSGVVDTLASTSYLLGDPSNSIVSRGGSSTDLRVEELQTPGRMRQVQPSFLQPAYATALVVGEEHSEKYVDGTPGPGTTRASMVVVGPEMVARQGIIRRETLIERLASPPPAYSSRN</sequence>
<feature type="region of interest" description="Disordered" evidence="1">
    <location>
        <begin position="67"/>
        <end position="105"/>
    </location>
</feature>
<dbReference type="AlphaFoldDB" id="A0A8E2B299"/>
<protein>
    <submittedName>
        <fullName evidence="2">Uncharacterized protein</fullName>
    </submittedName>
</protein>
<dbReference type="EMBL" id="KV722365">
    <property type="protein sequence ID" value="OCH92699.1"/>
    <property type="molecule type" value="Genomic_DNA"/>
</dbReference>
<keyword evidence="3" id="KW-1185">Reference proteome</keyword>
<gene>
    <name evidence="2" type="ORF">OBBRIDRAFT_418116</name>
</gene>
<accession>A0A8E2B299</accession>
<evidence type="ECO:0000313" key="2">
    <source>
        <dbReference type="EMBL" id="OCH92699.1"/>
    </source>
</evidence>
<reference evidence="2 3" key="1">
    <citation type="submission" date="2016-07" db="EMBL/GenBank/DDBJ databases">
        <title>Draft genome of the white-rot fungus Obba rivulosa 3A-2.</title>
        <authorList>
            <consortium name="DOE Joint Genome Institute"/>
            <person name="Miettinen O."/>
            <person name="Riley R."/>
            <person name="Acob R."/>
            <person name="Barry K."/>
            <person name="Cullen D."/>
            <person name="De Vries R."/>
            <person name="Hainaut M."/>
            <person name="Hatakka A."/>
            <person name="Henrissat B."/>
            <person name="Hilden K."/>
            <person name="Kuo R."/>
            <person name="Labutti K."/>
            <person name="Lipzen A."/>
            <person name="Makela M.R."/>
            <person name="Sandor L."/>
            <person name="Spatafora J.W."/>
            <person name="Grigoriev I.V."/>
            <person name="Hibbett D.S."/>
        </authorList>
    </citation>
    <scope>NUCLEOTIDE SEQUENCE [LARGE SCALE GENOMIC DNA]</scope>
    <source>
        <strain evidence="2 3">3A-2</strain>
    </source>
</reference>
<evidence type="ECO:0000256" key="1">
    <source>
        <dbReference type="SAM" id="MobiDB-lite"/>
    </source>
</evidence>
<proteinExistence type="predicted"/>